<reference evidence="3" key="1">
    <citation type="submission" date="2016-06" db="EMBL/GenBank/DDBJ databases">
        <authorList>
            <person name="Varghese N."/>
            <person name="Submissions Spin"/>
        </authorList>
    </citation>
    <scope>NUCLEOTIDE SEQUENCE [LARGE SCALE GENOMIC DNA]</scope>
    <source>
        <strain evidence="3">DSM 44875</strain>
    </source>
</reference>
<gene>
    <name evidence="2" type="ORF">GA0070607_4006</name>
</gene>
<sequence>MSSYRDPAPRGDVFPSEEELDPTGSGVEPASAPPVAGLPSHPAPTPGPRPTPAPAPAPTPVPAPGPPPRAPGAAPRSIVTRHLDGSVEVATDLDGDGVADIVQVDLDGDGVADVTYVDSDRDGRLDTVLRDPGMVGTGGGAHRGS</sequence>
<name>A0A1C4WQW2_9ACTN</name>
<dbReference type="RefSeq" id="WP_089019530.1">
    <property type="nucleotide sequence ID" value="NZ_LT607412.1"/>
</dbReference>
<evidence type="ECO:0008006" key="4">
    <source>
        <dbReference type="Google" id="ProtNLM"/>
    </source>
</evidence>
<dbReference type="Proteomes" id="UP000198243">
    <property type="component" value="Chromosome I"/>
</dbReference>
<protein>
    <recommendedName>
        <fullName evidence="4">Repeat domain-containing protein</fullName>
    </recommendedName>
</protein>
<evidence type="ECO:0000313" key="2">
    <source>
        <dbReference type="EMBL" id="SCE98574.1"/>
    </source>
</evidence>
<dbReference type="SUPFAM" id="SSF103647">
    <property type="entry name" value="TSP type-3 repeat"/>
    <property type="match status" value="1"/>
</dbReference>
<organism evidence="2 3">
    <name type="scientific">Micromonospora coriariae</name>
    <dbReference type="NCBI Taxonomy" id="285665"/>
    <lineage>
        <taxon>Bacteria</taxon>
        <taxon>Bacillati</taxon>
        <taxon>Actinomycetota</taxon>
        <taxon>Actinomycetes</taxon>
        <taxon>Micromonosporales</taxon>
        <taxon>Micromonosporaceae</taxon>
        <taxon>Micromonospora</taxon>
    </lineage>
</organism>
<dbReference type="OrthoDB" id="3404637at2"/>
<evidence type="ECO:0000256" key="1">
    <source>
        <dbReference type="SAM" id="MobiDB-lite"/>
    </source>
</evidence>
<feature type="compositionally biased region" description="Pro residues" evidence="1">
    <location>
        <begin position="41"/>
        <end position="70"/>
    </location>
</feature>
<dbReference type="AlphaFoldDB" id="A0A1C4WQW2"/>
<dbReference type="InterPro" id="IPR028974">
    <property type="entry name" value="TSP_type-3_rpt"/>
</dbReference>
<dbReference type="GO" id="GO:0005509">
    <property type="term" value="F:calcium ion binding"/>
    <property type="evidence" value="ECO:0007669"/>
    <property type="project" value="InterPro"/>
</dbReference>
<proteinExistence type="predicted"/>
<evidence type="ECO:0000313" key="3">
    <source>
        <dbReference type="Proteomes" id="UP000198243"/>
    </source>
</evidence>
<accession>A0A1C4WQW2</accession>
<dbReference type="EMBL" id="LT607412">
    <property type="protein sequence ID" value="SCE98574.1"/>
    <property type="molecule type" value="Genomic_DNA"/>
</dbReference>
<keyword evidence="3" id="KW-1185">Reference proteome</keyword>
<feature type="region of interest" description="Disordered" evidence="1">
    <location>
        <begin position="1"/>
        <end position="77"/>
    </location>
</feature>